<proteinExistence type="inferred from homology"/>
<evidence type="ECO:0000313" key="8">
    <source>
        <dbReference type="Proteomes" id="UP000644756"/>
    </source>
</evidence>
<feature type="compositionally biased region" description="Pro residues" evidence="5">
    <location>
        <begin position="763"/>
        <end position="774"/>
    </location>
</feature>
<reference evidence="7" key="1">
    <citation type="journal article" date="2014" name="Int. J. Syst. Evol. Microbiol.">
        <title>Complete genome sequence of Corynebacterium casei LMG S-19264T (=DSM 44701T), isolated from a smear-ripened cheese.</title>
        <authorList>
            <consortium name="US DOE Joint Genome Institute (JGI-PGF)"/>
            <person name="Walter F."/>
            <person name="Albersmeier A."/>
            <person name="Kalinowski J."/>
            <person name="Ruckert C."/>
        </authorList>
    </citation>
    <scope>NUCLEOTIDE SEQUENCE</scope>
    <source>
        <strain evidence="7">CGMCC 1.12987</strain>
    </source>
</reference>
<dbReference type="SUPFAM" id="SSF51445">
    <property type="entry name" value="(Trans)glycosidases"/>
    <property type="match status" value="1"/>
</dbReference>
<dbReference type="Gene3D" id="3.20.20.80">
    <property type="entry name" value="Glycosidases"/>
    <property type="match status" value="1"/>
</dbReference>
<dbReference type="GO" id="GO:0045490">
    <property type="term" value="P:pectin catabolic process"/>
    <property type="evidence" value="ECO:0007669"/>
    <property type="project" value="TreeGrafter"/>
</dbReference>
<name>A0A917G4J0_9BACL</name>
<evidence type="ECO:0000256" key="3">
    <source>
        <dbReference type="ARBA" id="ARBA00023295"/>
    </source>
</evidence>
<accession>A0A917G4J0</accession>
<protein>
    <recommendedName>
        <fullName evidence="4">Arabinogalactan endo-beta-1,4-galactanase</fullName>
        <ecNumber evidence="4">3.2.1.89</ecNumber>
    </recommendedName>
</protein>
<keyword evidence="3 4" id="KW-0326">Glycosidase</keyword>
<keyword evidence="8" id="KW-1185">Reference proteome</keyword>
<dbReference type="RefSeq" id="WP_188533264.1">
    <property type="nucleotide sequence ID" value="NZ_BMGR01000019.1"/>
</dbReference>
<dbReference type="EMBL" id="BMGR01000019">
    <property type="protein sequence ID" value="GGG22745.1"/>
    <property type="molecule type" value="Genomic_DNA"/>
</dbReference>
<dbReference type="PANTHER" id="PTHR34983">
    <property type="entry name" value="ARABINOGALACTAN ENDO-BETA-1,4-GALACTANASE A"/>
    <property type="match status" value="1"/>
</dbReference>
<feature type="domain" description="SLH" evidence="6">
    <location>
        <begin position="969"/>
        <end position="1032"/>
    </location>
</feature>
<dbReference type="Gene3D" id="2.60.120.260">
    <property type="entry name" value="Galactose-binding domain-like"/>
    <property type="match status" value="2"/>
</dbReference>
<dbReference type="Pfam" id="PF07745">
    <property type="entry name" value="Glyco_hydro_53"/>
    <property type="match status" value="1"/>
</dbReference>
<dbReference type="InterPro" id="IPR011683">
    <property type="entry name" value="Glyco_hydro_53"/>
</dbReference>
<dbReference type="Pfam" id="PF00395">
    <property type="entry name" value="SLH"/>
    <property type="match status" value="3"/>
</dbReference>
<dbReference type="PANTHER" id="PTHR34983:SF2">
    <property type="entry name" value="ENDO-BETA-1,4-GALACTANASE"/>
    <property type="match status" value="1"/>
</dbReference>
<dbReference type="InterPro" id="IPR011081">
    <property type="entry name" value="Big_4"/>
</dbReference>
<evidence type="ECO:0000256" key="4">
    <source>
        <dbReference type="RuleBase" id="RU361192"/>
    </source>
</evidence>
<sequence>MNQIRRKWTIILVTVTLALTSFVGVNVQRPAAAAGQSDPNEFIKGVDISTLQALEDKGIKFYDGGGQKDLLVILKEHGVNYVRLRVWNNPIEAEGYNDKAHTVAMAQRVKAAGMKLLVDFHYSDFWADPGKQVKPAAWAGLDFAGLKQAVYDYTAEVMNDLKAVNAYPDMVQIGNEINNGMIHPEGSASRFDNLAELLKQGVKAVRDTTPQGHTTKIMLHLAEGGSNDKFRSFFDNVTQRGVDYDIIGLSYYPYWHGTFQQLKTNMNDMAARYGKQIVVAETAYPFTYENGDDLGNIAGEVETKVAGFPASAANQKLVTQTVMNTVYHVNDGKGLGIFYWEPAWLPGVGWKLGEGNGWENQAMFDYQGRALDSLQVFQYTPGSITETAPIMVYASQSITTVRGETPPLPDKADVLYNEGTVSPADVTWDSIPSEQLNTPGKFTVQGTVAGLNQKASIEITVLENPNLVSNPGYESGDLTGWTMTGTTTAGKIDESAGNAHSGSHSFNYHHNTDYSYKLSQTITGLKNGTYRLKAWASGGGGETKLKLFAENYGGAALTTDAVNTGWNVWKPYTVDNIQVTNGQVTIGFDVEAPGEVWGFFDDFELIEAPPVNQVKNPGFENGDLTDWTLTGTTDAGKVENNAGNSYAGSHAFNYWYGTPYAYQLTQTINGLENGTYALKAWASGGGGETKLKLFAETMDGAAKAMLSTDIVNTGWNVWNAYTVENIKVTDGQMTIGFDVEAPGDVWGYFDQVELMLVEAAPAEPAPSEPAPSNPDPVQSPDRKDTNQTVTVGPEQLKHNQAGKATVELPPTASKVELPSELLNQLNDDRLEIKTDNLTLEFPSGLLKDLLGELPEGEKGTLALSFTPIGKAEAETALSGRNPGLTVQIAGQAYDFILVLQTEDGEETGISHFSQPITIRLKADPAADRRLTGIYYIANDGSMEYAGGSWTGGELTAQIDHFSMYAVLEVTPRFDDVEASFWAHDVIQELAAKQIMEGTAPGAFEPQRSITRAEFTALLARALGLQANGQMPFTDVPVDAWYAEAVAAVFEAGIVKGRSSESFDPNAAITRQEMAVMAMTAYSITNGTAAAVDITLPFKDMEEVDQWAIDSVRSAFELGLIKGRKSDLFVPQAWMSRAEAGQVIHRILNQ</sequence>
<dbReference type="PROSITE" id="PS51272">
    <property type="entry name" value="SLH"/>
    <property type="match status" value="3"/>
</dbReference>
<reference evidence="7" key="2">
    <citation type="submission" date="2020-09" db="EMBL/GenBank/DDBJ databases">
        <authorList>
            <person name="Sun Q."/>
            <person name="Zhou Y."/>
        </authorList>
    </citation>
    <scope>NUCLEOTIDE SEQUENCE</scope>
    <source>
        <strain evidence="7">CGMCC 1.12987</strain>
    </source>
</reference>
<evidence type="ECO:0000313" key="7">
    <source>
        <dbReference type="EMBL" id="GGG22745.1"/>
    </source>
</evidence>
<dbReference type="Proteomes" id="UP000644756">
    <property type="component" value="Unassembled WGS sequence"/>
</dbReference>
<dbReference type="GO" id="GO:0015926">
    <property type="term" value="F:glucosidase activity"/>
    <property type="evidence" value="ECO:0007669"/>
    <property type="project" value="InterPro"/>
</dbReference>
<evidence type="ECO:0000256" key="5">
    <source>
        <dbReference type="SAM" id="MobiDB-lite"/>
    </source>
</evidence>
<dbReference type="InterPro" id="IPR001119">
    <property type="entry name" value="SLH_dom"/>
</dbReference>
<organism evidence="7 8">
    <name type="scientific">Paenibacillus abyssi</name>
    <dbReference type="NCBI Taxonomy" id="1340531"/>
    <lineage>
        <taxon>Bacteria</taxon>
        <taxon>Bacillati</taxon>
        <taxon>Bacillota</taxon>
        <taxon>Bacilli</taxon>
        <taxon>Bacillales</taxon>
        <taxon>Paenibacillaceae</taxon>
        <taxon>Paenibacillus</taxon>
    </lineage>
</organism>
<keyword evidence="2 4" id="KW-0378">Hydrolase</keyword>
<dbReference type="GO" id="GO:0031218">
    <property type="term" value="F:arabinogalactan endo-1,4-beta-galactosidase activity"/>
    <property type="evidence" value="ECO:0007669"/>
    <property type="project" value="UniProtKB-EC"/>
</dbReference>
<feature type="domain" description="SLH" evidence="6">
    <location>
        <begin position="1094"/>
        <end position="1149"/>
    </location>
</feature>
<feature type="domain" description="SLH" evidence="6">
    <location>
        <begin position="1033"/>
        <end position="1091"/>
    </location>
</feature>
<comment type="similarity">
    <text evidence="1 4">Belongs to the glycosyl hydrolase 53 family.</text>
</comment>
<comment type="caution">
    <text evidence="7">The sequence shown here is derived from an EMBL/GenBank/DDBJ whole genome shotgun (WGS) entry which is preliminary data.</text>
</comment>
<evidence type="ECO:0000256" key="1">
    <source>
        <dbReference type="ARBA" id="ARBA00010687"/>
    </source>
</evidence>
<feature type="region of interest" description="Disordered" evidence="5">
    <location>
        <begin position="762"/>
        <end position="812"/>
    </location>
</feature>
<evidence type="ECO:0000256" key="2">
    <source>
        <dbReference type="ARBA" id="ARBA00022801"/>
    </source>
</evidence>
<evidence type="ECO:0000259" key="6">
    <source>
        <dbReference type="PROSITE" id="PS51272"/>
    </source>
</evidence>
<dbReference type="EC" id="3.2.1.89" evidence="4"/>
<dbReference type="InterPro" id="IPR017853">
    <property type="entry name" value="GH"/>
</dbReference>
<gene>
    <name evidence="7" type="ORF">GCM10010916_44270</name>
</gene>
<dbReference type="AlphaFoldDB" id="A0A917G4J0"/>
<dbReference type="Pfam" id="PF07532">
    <property type="entry name" value="Big_4"/>
    <property type="match status" value="1"/>
</dbReference>
<comment type="catalytic activity">
    <reaction evidence="4">
        <text>The enzyme specifically hydrolyzes (1-&gt;4)-beta-D-galactosidic linkages in type I arabinogalactans.</text>
        <dbReference type="EC" id="3.2.1.89"/>
    </reaction>
</comment>